<keyword evidence="2" id="KW-0539">Nucleus</keyword>
<dbReference type="CDD" id="cd00067">
    <property type="entry name" value="GAL4"/>
    <property type="match status" value="1"/>
</dbReference>
<dbReference type="EMBL" id="CABFNS010000761">
    <property type="protein sequence ID" value="VUC27001.1"/>
    <property type="molecule type" value="Genomic_DNA"/>
</dbReference>
<proteinExistence type="predicted"/>
<feature type="region of interest" description="Disordered" evidence="3">
    <location>
        <begin position="1"/>
        <end position="27"/>
    </location>
</feature>
<evidence type="ECO:0000259" key="4">
    <source>
        <dbReference type="PROSITE" id="PS50048"/>
    </source>
</evidence>
<dbReference type="Pfam" id="PF00172">
    <property type="entry name" value="Zn_clus"/>
    <property type="match status" value="1"/>
</dbReference>
<name>A0ABY6U9M4_BIOOC</name>
<accession>A0ABY6U9M4</accession>
<protein>
    <recommendedName>
        <fullName evidence="4">Zn(2)-C6 fungal-type domain-containing protein</fullName>
    </recommendedName>
</protein>
<feature type="region of interest" description="Disordered" evidence="3">
    <location>
        <begin position="169"/>
        <end position="203"/>
    </location>
</feature>
<evidence type="ECO:0000313" key="5">
    <source>
        <dbReference type="EMBL" id="VUC27001.1"/>
    </source>
</evidence>
<dbReference type="InterPro" id="IPR001138">
    <property type="entry name" value="Zn2Cys6_DnaBD"/>
</dbReference>
<evidence type="ECO:0000256" key="2">
    <source>
        <dbReference type="ARBA" id="ARBA00023242"/>
    </source>
</evidence>
<gene>
    <name evidence="5" type="ORF">CLO192961_LOCUS200254</name>
</gene>
<reference evidence="5 6" key="1">
    <citation type="submission" date="2019-06" db="EMBL/GenBank/DDBJ databases">
        <authorList>
            <person name="Broberg M."/>
        </authorList>
    </citation>
    <scope>NUCLEOTIDE SEQUENCE [LARGE SCALE GENOMIC DNA]</scope>
</reference>
<comment type="caution">
    <text evidence="5">The sequence shown here is derived from an EMBL/GenBank/DDBJ whole genome shotgun (WGS) entry which is preliminary data.</text>
</comment>
<evidence type="ECO:0000313" key="6">
    <source>
        <dbReference type="Proteomes" id="UP000766486"/>
    </source>
</evidence>
<dbReference type="InterPro" id="IPR007219">
    <property type="entry name" value="XnlR_reg_dom"/>
</dbReference>
<keyword evidence="1" id="KW-0479">Metal-binding</keyword>
<dbReference type="SMART" id="SM00066">
    <property type="entry name" value="GAL4"/>
    <property type="match status" value="1"/>
</dbReference>
<evidence type="ECO:0000256" key="3">
    <source>
        <dbReference type="SAM" id="MobiDB-lite"/>
    </source>
</evidence>
<dbReference type="PANTHER" id="PTHR47655">
    <property type="entry name" value="QUINIC ACID UTILIZATION ACTIVATOR"/>
    <property type="match status" value="1"/>
</dbReference>
<dbReference type="SUPFAM" id="SSF57701">
    <property type="entry name" value="Zn2/Cys6 DNA-binding domain"/>
    <property type="match status" value="1"/>
</dbReference>
<feature type="compositionally biased region" description="Basic and acidic residues" evidence="3">
    <location>
        <begin position="1"/>
        <end position="10"/>
    </location>
</feature>
<dbReference type="InterPro" id="IPR052783">
    <property type="entry name" value="Metabolic/Drug-Res_Regulator"/>
</dbReference>
<dbReference type="InterPro" id="IPR036864">
    <property type="entry name" value="Zn2-C6_fun-type_DNA-bd_sf"/>
</dbReference>
<dbReference type="Proteomes" id="UP000766486">
    <property type="component" value="Unassembled WGS sequence"/>
</dbReference>
<dbReference type="PANTHER" id="PTHR47655:SF2">
    <property type="entry name" value="QUINIC ACID UTILIZATION ACTIVATOR"/>
    <property type="match status" value="1"/>
</dbReference>
<sequence length="742" mass="81071">MPTSRRREPDDNNADEDSSDATARTSAPKRQRVALACDFCRSAKAKCDGDRPACGTCASQKRACSYSHTSRKRGVRSGYLRSIELSISWLFEQYPGSEAALHRALVQNEGAEGVRILASNSSTSSRLRRQWNKSRVYKDIGKLLAQDTTQITSTSDDEFEIQTVGASSMEAMPDDPEPPPQEDNSHSVQPTLPSPISQCGLNPRPENKVTLPLNWQHLVDVYFSYTSPWLPIVDRDSINSTALLYAPTGFIISGDSPNALHSQLWSVLAVASIQDAAASSLQENPRMPPADICNIAWNLFDATRRSYEAPYISASLIQSLILLGQSKPKEAWCLIGKATRLAIDGSKTADPSPSLHKTQMNRLLAAAFILDTLTSALLGHPEAVGYGYLSLPPETFTSTTEIDAAWFRPLRHLHALPGTTNSSGRVSPPPIPLFQQLFIFCQQWITKMRSSLHDGPPESNITPGGLLQSLDPRYSFCNSLVPESGIALVPSTCLLQCIFLTITLDLSSRPRSTLILSLLELLELGVEQLGVFGLPPLIVTLMGIVEKKGFEKRLPDEDKDRWKSLASSLFHVWTTTPAEATASSVNTTLHVHEVSSGIADAGTAYPQPVIEMPSIASHTSTAFLEQEFRRGSAQAGQFLSPTNLPRFTNNYPTTLVSPHQSSKSTLNDIPQHTHALHGLPQSVTQDVLQSQNIEDSAILEELGSIDYADTASADSQFMTNLGYDPGYDLAELFVSEYNMGSS</sequence>
<dbReference type="CDD" id="cd12148">
    <property type="entry name" value="fungal_TF_MHR"/>
    <property type="match status" value="1"/>
</dbReference>
<organism evidence="5 6">
    <name type="scientific">Bionectria ochroleuca</name>
    <name type="common">Gliocladium roseum</name>
    <dbReference type="NCBI Taxonomy" id="29856"/>
    <lineage>
        <taxon>Eukaryota</taxon>
        <taxon>Fungi</taxon>
        <taxon>Dikarya</taxon>
        <taxon>Ascomycota</taxon>
        <taxon>Pezizomycotina</taxon>
        <taxon>Sordariomycetes</taxon>
        <taxon>Hypocreomycetidae</taxon>
        <taxon>Hypocreales</taxon>
        <taxon>Bionectriaceae</taxon>
        <taxon>Clonostachys</taxon>
    </lineage>
</organism>
<feature type="compositionally biased region" description="Polar residues" evidence="3">
    <location>
        <begin position="186"/>
        <end position="200"/>
    </location>
</feature>
<feature type="domain" description="Zn(2)-C6 fungal-type" evidence="4">
    <location>
        <begin position="36"/>
        <end position="66"/>
    </location>
</feature>
<dbReference type="PROSITE" id="PS00463">
    <property type="entry name" value="ZN2_CY6_FUNGAL_1"/>
    <property type="match status" value="1"/>
</dbReference>
<dbReference type="Gene3D" id="4.10.240.10">
    <property type="entry name" value="Zn(2)-C6 fungal-type DNA-binding domain"/>
    <property type="match status" value="1"/>
</dbReference>
<dbReference type="PROSITE" id="PS50048">
    <property type="entry name" value="ZN2_CY6_FUNGAL_2"/>
    <property type="match status" value="1"/>
</dbReference>
<dbReference type="Pfam" id="PF04082">
    <property type="entry name" value="Fungal_trans"/>
    <property type="match status" value="1"/>
</dbReference>
<keyword evidence="6" id="KW-1185">Reference proteome</keyword>
<evidence type="ECO:0000256" key="1">
    <source>
        <dbReference type="ARBA" id="ARBA00022723"/>
    </source>
</evidence>